<feature type="transmembrane region" description="Helical" evidence="1">
    <location>
        <begin position="43"/>
        <end position="63"/>
    </location>
</feature>
<evidence type="ECO:0000256" key="1">
    <source>
        <dbReference type="SAM" id="Phobius"/>
    </source>
</evidence>
<feature type="transmembrane region" description="Helical" evidence="1">
    <location>
        <begin position="195"/>
        <end position="213"/>
    </location>
</feature>
<dbReference type="Proteomes" id="UP000276634">
    <property type="component" value="Unassembled WGS sequence"/>
</dbReference>
<feature type="transmembrane region" description="Helical" evidence="1">
    <location>
        <begin position="253"/>
        <end position="278"/>
    </location>
</feature>
<keyword evidence="1" id="KW-0472">Membrane</keyword>
<dbReference type="OrthoDB" id="5659946at2"/>
<reference evidence="2 3" key="1">
    <citation type="submission" date="2018-11" db="EMBL/GenBank/DDBJ databases">
        <title>Genomic Encyclopedia of Type Strains, Phase IV (KMG-IV): sequencing the most valuable type-strain genomes for metagenomic binning, comparative biology and taxonomic classification.</title>
        <authorList>
            <person name="Goeker M."/>
        </authorList>
    </citation>
    <scope>NUCLEOTIDE SEQUENCE [LARGE SCALE GENOMIC DNA]</scope>
    <source>
        <strain evidence="2 3">DSM 100275</strain>
    </source>
</reference>
<feature type="transmembrane region" description="Helical" evidence="1">
    <location>
        <begin position="70"/>
        <end position="87"/>
    </location>
</feature>
<accession>A0A3N1Y8N0</accession>
<gene>
    <name evidence="2" type="ORF">EDC57_1086</name>
</gene>
<keyword evidence="1" id="KW-1133">Transmembrane helix</keyword>
<sequence>MAGRAQAVLVTAGAAVLSFLAPPLSWISGAALALVTLRRGAVEGAWVGLLGALAVALLTGLWLGTPAPAASLAAVLWLPLWILGQVLRATVSWSAALGAAAALAAVQVAAFYVLVGGDAAGFWRAVLATGAGPLLERMGVRDVDEAVAAVAPAMTGLVAAGAVLSQTACLALARWWQAMLYNPGGFQAEFHALRLPRWMAWATVVLAVAAWALPGGAGALARDLVAVCIALQMVQGLAVVHGAAAIARLPWPWLGLFYLLALLVLPQVGMVLAALGFADQWVDLRRRLRARRGTDGDDDSDGE</sequence>
<comment type="caution">
    <text evidence="2">The sequence shown here is derived from an EMBL/GenBank/DDBJ whole genome shotgun (WGS) entry which is preliminary data.</text>
</comment>
<organism evidence="2 3">
    <name type="scientific">Inmirania thermothiophila</name>
    <dbReference type="NCBI Taxonomy" id="1750597"/>
    <lineage>
        <taxon>Bacteria</taxon>
        <taxon>Pseudomonadati</taxon>
        <taxon>Pseudomonadota</taxon>
        <taxon>Gammaproteobacteria</taxon>
        <taxon>Chromatiales</taxon>
        <taxon>Ectothiorhodospiraceae</taxon>
        <taxon>Inmirania</taxon>
    </lineage>
</organism>
<proteinExistence type="predicted"/>
<evidence type="ECO:0000313" key="2">
    <source>
        <dbReference type="EMBL" id="ROR35169.1"/>
    </source>
</evidence>
<name>A0A3N1Y8N0_9GAMM</name>
<dbReference type="AlphaFoldDB" id="A0A3N1Y8N0"/>
<feature type="transmembrane region" description="Helical" evidence="1">
    <location>
        <begin position="146"/>
        <end position="175"/>
    </location>
</feature>
<dbReference type="RefSeq" id="WP_123400804.1">
    <property type="nucleotide sequence ID" value="NZ_RJVI01000001.1"/>
</dbReference>
<dbReference type="EMBL" id="RJVI01000001">
    <property type="protein sequence ID" value="ROR35169.1"/>
    <property type="molecule type" value="Genomic_DNA"/>
</dbReference>
<evidence type="ECO:0000313" key="3">
    <source>
        <dbReference type="Proteomes" id="UP000276634"/>
    </source>
</evidence>
<protein>
    <submittedName>
        <fullName evidence="2">Uncharacterized protein</fullName>
    </submittedName>
</protein>
<keyword evidence="1" id="KW-0812">Transmembrane</keyword>
<feature type="transmembrane region" description="Helical" evidence="1">
    <location>
        <begin position="225"/>
        <end position="247"/>
    </location>
</feature>
<keyword evidence="3" id="KW-1185">Reference proteome</keyword>
<feature type="transmembrane region" description="Helical" evidence="1">
    <location>
        <begin position="93"/>
        <end position="115"/>
    </location>
</feature>